<dbReference type="Gene3D" id="1.20.1260.10">
    <property type="match status" value="1"/>
</dbReference>
<organism evidence="4 5">
    <name type="scientific">Formimonas warabiya</name>
    <dbReference type="NCBI Taxonomy" id="1761012"/>
    <lineage>
        <taxon>Bacteria</taxon>
        <taxon>Bacillati</taxon>
        <taxon>Bacillota</taxon>
        <taxon>Clostridia</taxon>
        <taxon>Eubacteriales</taxon>
        <taxon>Peptococcaceae</taxon>
        <taxon>Candidatus Formimonas</taxon>
    </lineage>
</organism>
<proteinExistence type="inferred from homology"/>
<dbReference type="GO" id="GO:0030435">
    <property type="term" value="P:sporulation resulting in formation of a cellular spore"/>
    <property type="evidence" value="ECO:0007669"/>
    <property type="project" value="UniProtKB-KW"/>
</dbReference>
<dbReference type="PANTHER" id="PTHR39183">
    <property type="entry name" value="SPORE COAT PROTEIN F-LIKE PROTEIN YHCQ"/>
    <property type="match status" value="1"/>
</dbReference>
<comment type="similarity">
    <text evidence="3">Belongs to the CotF family.</text>
</comment>
<evidence type="ECO:0008006" key="6">
    <source>
        <dbReference type="Google" id="ProtNLM"/>
    </source>
</evidence>
<dbReference type="Pfam" id="PF07875">
    <property type="entry name" value="Coat_F"/>
    <property type="match status" value="1"/>
</dbReference>
<reference evidence="4 5" key="1">
    <citation type="submission" date="2016-10" db="EMBL/GenBank/DDBJ databases">
        <title>Complete Genome Sequence of Peptococcaceae strain DCMF.</title>
        <authorList>
            <person name="Edwards R.J."/>
            <person name="Holland S.I."/>
            <person name="Deshpande N.P."/>
            <person name="Wong Y.K."/>
            <person name="Ertan H."/>
            <person name="Manefield M."/>
            <person name="Russell T.L."/>
            <person name="Lee M.J."/>
        </authorList>
    </citation>
    <scope>NUCLEOTIDE SEQUENCE [LARGE SCALE GENOMIC DNA]</scope>
    <source>
        <strain evidence="4 5">DCMF</strain>
    </source>
</reference>
<protein>
    <recommendedName>
        <fullName evidence="6">Spore coat protein</fullName>
    </recommendedName>
</protein>
<dbReference type="OrthoDB" id="2901397at2"/>
<evidence type="ECO:0000256" key="3">
    <source>
        <dbReference type="ARBA" id="ARBA00024344"/>
    </source>
</evidence>
<dbReference type="KEGG" id="fwa:DCMF_19750"/>
<dbReference type="PANTHER" id="PTHR39183:SF1">
    <property type="entry name" value="SPORE COAT PROTEIN F-LIKE PROTEIN YHCQ"/>
    <property type="match status" value="1"/>
</dbReference>
<sequence>MGPMKDLFGNNSLTDDKYVALSMMGSSKASASGYLMATLESATPEVRHLFSGFCTQITQSHEALTNLAIERGWYQAYGDPKSQLQEVVSDSTKVTSKHA</sequence>
<dbReference type="InterPro" id="IPR012347">
    <property type="entry name" value="Ferritin-like"/>
</dbReference>
<name>A0A3G1KVX8_FORW1</name>
<comment type="subcellular location">
    <subcellularLocation>
        <location evidence="2">Spore coat</location>
    </subcellularLocation>
</comment>
<dbReference type="InterPro" id="IPR012851">
    <property type="entry name" value="Spore_coat_CotF-like"/>
</dbReference>
<evidence type="ECO:0000313" key="5">
    <source>
        <dbReference type="Proteomes" id="UP000323521"/>
    </source>
</evidence>
<evidence type="ECO:0000256" key="2">
    <source>
        <dbReference type="ARBA" id="ARBA00024325"/>
    </source>
</evidence>
<keyword evidence="5" id="KW-1185">Reference proteome</keyword>
<dbReference type="AlphaFoldDB" id="A0A3G1KVX8"/>
<keyword evidence="1" id="KW-0749">Sporulation</keyword>
<accession>A0A3G1KVX8</accession>
<dbReference type="EMBL" id="CP017634">
    <property type="protein sequence ID" value="ATW26693.1"/>
    <property type="molecule type" value="Genomic_DNA"/>
</dbReference>
<gene>
    <name evidence="4" type="ORF">DCMF_19750</name>
</gene>
<dbReference type="Proteomes" id="UP000323521">
    <property type="component" value="Chromosome"/>
</dbReference>
<evidence type="ECO:0000256" key="1">
    <source>
        <dbReference type="ARBA" id="ARBA00022969"/>
    </source>
</evidence>
<evidence type="ECO:0000313" key="4">
    <source>
        <dbReference type="EMBL" id="ATW26693.1"/>
    </source>
</evidence>